<evidence type="ECO:0000313" key="1">
    <source>
        <dbReference type="EMBL" id="RPF47001.1"/>
    </source>
</evidence>
<comment type="caution">
    <text evidence="1">The sequence shown here is derived from an EMBL/GenBank/DDBJ whole genome shotgun (WGS) entry which is preliminary data.</text>
</comment>
<dbReference type="Pfam" id="PF09700">
    <property type="entry name" value="Cas_Cmr3"/>
    <property type="match status" value="1"/>
</dbReference>
<name>A0A3N5BT91_9THEO</name>
<organism evidence="1 2">
    <name type="scientific">Thermodesulfitimonas autotrophica</name>
    <dbReference type="NCBI Taxonomy" id="1894989"/>
    <lineage>
        <taxon>Bacteria</taxon>
        <taxon>Bacillati</taxon>
        <taxon>Bacillota</taxon>
        <taxon>Clostridia</taxon>
        <taxon>Thermoanaerobacterales</taxon>
        <taxon>Thermoanaerobacteraceae</taxon>
        <taxon>Thermodesulfitimonas</taxon>
    </lineage>
</organism>
<dbReference type="AlphaFoldDB" id="A0A3N5BT91"/>
<accession>A0A3N5BT91</accession>
<reference evidence="1 2" key="1">
    <citation type="submission" date="2018-11" db="EMBL/GenBank/DDBJ databases">
        <title>Genomic Encyclopedia of Type Strains, Phase IV (KMG-IV): sequencing the most valuable type-strain genomes for metagenomic binning, comparative biology and taxonomic classification.</title>
        <authorList>
            <person name="Goeker M."/>
        </authorList>
    </citation>
    <scope>NUCLEOTIDE SEQUENCE [LARGE SCALE GENOMIC DNA]</scope>
    <source>
        <strain evidence="1 2">DSM 102936</strain>
    </source>
</reference>
<sequence length="367" mass="40123">MNWQQWTFSILDTCFFREALPFNAGEGGYTATKGIFPPAMTTLQGAVRTALALERGWRPGEVALWPKELGGPDDLGELELRGPYLLFEDQPYFPMPLILLEKSGHFTRLTPGEPVTCDLGCVRLPVPERRLEGAKLPEGYYLSRDGLCAVLDGVIPSTEDIKKAEELWAEEVRVGIERQDSTRTALEGHLYNCVHVRPAANVKLVVFVSGIPSDWQVAGRRVVPLGGEGRLAAIEITPAEPAGILPSVPLICGEDGKLRFTVTLVTPGWYGKPQDVQRVIREGPPGIPGRCVSACIGKVQQVGGWDLANQQPRPLMPVLPPGSTWFYEAGATDAGQVARLHGQCLGFRAAYGFGQIAIGRWEEKKNE</sequence>
<dbReference type="RefSeq" id="WP_123929627.1">
    <property type="nucleotide sequence ID" value="NZ_RKRE01000002.1"/>
</dbReference>
<proteinExistence type="predicted"/>
<dbReference type="Proteomes" id="UP000282654">
    <property type="component" value="Unassembled WGS sequence"/>
</dbReference>
<evidence type="ECO:0000313" key="2">
    <source>
        <dbReference type="Proteomes" id="UP000282654"/>
    </source>
</evidence>
<dbReference type="Gene3D" id="3.30.70.2940">
    <property type="match status" value="1"/>
</dbReference>
<dbReference type="OrthoDB" id="6162707at2"/>
<gene>
    <name evidence="1" type="ORF">EDD75_1268</name>
</gene>
<keyword evidence="2" id="KW-1185">Reference proteome</keyword>
<dbReference type="Gene3D" id="2.60.40.4350">
    <property type="match status" value="1"/>
</dbReference>
<protein>
    <submittedName>
        <fullName evidence="1">CRISPR-associated Cmr3 family protein</fullName>
    </submittedName>
</protein>
<dbReference type="InterPro" id="IPR019117">
    <property type="entry name" value="CRISPR-assoc_protein_Cmr3"/>
</dbReference>
<dbReference type="EMBL" id="RKRE01000002">
    <property type="protein sequence ID" value="RPF47001.1"/>
    <property type="molecule type" value="Genomic_DNA"/>
</dbReference>